<accession>A0A7W9YJ27</accession>
<dbReference type="Gene3D" id="3.10.129.10">
    <property type="entry name" value="Hotdog Thioesterase"/>
    <property type="match status" value="1"/>
</dbReference>
<protein>
    <recommendedName>
        <fullName evidence="4">Thioesterase family protein</fullName>
    </recommendedName>
</protein>
<dbReference type="SUPFAM" id="SSF54637">
    <property type="entry name" value="Thioesterase/thiol ester dehydrase-isomerase"/>
    <property type="match status" value="1"/>
</dbReference>
<dbReference type="InterPro" id="IPR029069">
    <property type="entry name" value="HotDog_dom_sf"/>
</dbReference>
<evidence type="ECO:0000313" key="3">
    <source>
        <dbReference type="Proteomes" id="UP000546642"/>
    </source>
</evidence>
<dbReference type="Proteomes" id="UP000546642">
    <property type="component" value="Unassembled WGS sequence"/>
</dbReference>
<proteinExistence type="predicted"/>
<dbReference type="RefSeq" id="WP_221308085.1">
    <property type="nucleotide sequence ID" value="NZ_JACHDS010000001.1"/>
</dbReference>
<dbReference type="AlphaFoldDB" id="A0A7W9YJ27"/>
<reference evidence="2 3" key="1">
    <citation type="submission" date="2020-08" db="EMBL/GenBank/DDBJ databases">
        <title>Sequencing the genomes of 1000 actinobacteria strains.</title>
        <authorList>
            <person name="Klenk H.-P."/>
        </authorList>
    </citation>
    <scope>NUCLEOTIDE SEQUENCE [LARGE SCALE GENOMIC DNA]</scope>
    <source>
        <strain evidence="2 3">DSM 46659</strain>
    </source>
</reference>
<dbReference type="EMBL" id="JACHDS010000001">
    <property type="protein sequence ID" value="MBB6172091.1"/>
    <property type="molecule type" value="Genomic_DNA"/>
</dbReference>
<organism evidence="2 3">
    <name type="scientific">Nocardiopsis mwathae</name>
    <dbReference type="NCBI Taxonomy" id="1472723"/>
    <lineage>
        <taxon>Bacteria</taxon>
        <taxon>Bacillati</taxon>
        <taxon>Actinomycetota</taxon>
        <taxon>Actinomycetes</taxon>
        <taxon>Streptosporangiales</taxon>
        <taxon>Nocardiopsidaceae</taxon>
        <taxon>Nocardiopsis</taxon>
    </lineage>
</organism>
<comment type="caution">
    <text evidence="2">The sequence shown here is derived from an EMBL/GenBank/DDBJ whole genome shotgun (WGS) entry which is preliminary data.</text>
</comment>
<name>A0A7W9YJ27_9ACTN</name>
<evidence type="ECO:0008006" key="4">
    <source>
        <dbReference type="Google" id="ProtNLM"/>
    </source>
</evidence>
<sequence length="277" mass="28337">MSDSTGNGASADASTAGPGGSSGTRGPAELADLIVDPRFNGPADSANGGYISGLLAARLEAPGASGVQVTLRKPPPLGTPMTVEPDDGGGLRLMDGGDLVAVAEPAEEPAEAVPPVSRAKAEQAQRRFRGSSGHPFPTCFTCGTERAPGDGLRLFAGPVDDEHPTTVACSWTPDPSLAVRGADGTPRDTVPTEVVWAALDCPGGWSSDVSERPIVLGRMAATVARSPRVGRPHVVMGRLLGAEGRKVFTASTVYGPDGEVVARARATWIMLRSHAVA</sequence>
<feature type="region of interest" description="Disordered" evidence="1">
    <location>
        <begin position="1"/>
        <end position="30"/>
    </location>
</feature>
<evidence type="ECO:0000256" key="1">
    <source>
        <dbReference type="SAM" id="MobiDB-lite"/>
    </source>
</evidence>
<keyword evidence="3" id="KW-1185">Reference proteome</keyword>
<gene>
    <name evidence="2" type="ORF">HNR23_002151</name>
</gene>
<evidence type="ECO:0000313" key="2">
    <source>
        <dbReference type="EMBL" id="MBB6172091.1"/>
    </source>
</evidence>